<sequence>MLYLFVSVTPDPIKTGKLVPNFNFCSSFMSAGSPVDVPVKIIPSERKNSAARAVSTRETSFVIACELKQNDIC</sequence>
<dbReference type="Proteomes" id="UP001162156">
    <property type="component" value="Unassembled WGS sequence"/>
</dbReference>
<dbReference type="EMBL" id="JANEYF010000236">
    <property type="protein sequence ID" value="KAJ8971242.1"/>
    <property type="molecule type" value="Genomic_DNA"/>
</dbReference>
<keyword evidence="2" id="KW-1185">Reference proteome</keyword>
<organism evidence="1 2">
    <name type="scientific">Rhamnusium bicolor</name>
    <dbReference type="NCBI Taxonomy" id="1586634"/>
    <lineage>
        <taxon>Eukaryota</taxon>
        <taxon>Metazoa</taxon>
        <taxon>Ecdysozoa</taxon>
        <taxon>Arthropoda</taxon>
        <taxon>Hexapoda</taxon>
        <taxon>Insecta</taxon>
        <taxon>Pterygota</taxon>
        <taxon>Neoptera</taxon>
        <taxon>Endopterygota</taxon>
        <taxon>Coleoptera</taxon>
        <taxon>Polyphaga</taxon>
        <taxon>Cucujiformia</taxon>
        <taxon>Chrysomeloidea</taxon>
        <taxon>Cerambycidae</taxon>
        <taxon>Lepturinae</taxon>
        <taxon>Rhagiini</taxon>
        <taxon>Rhamnusium</taxon>
    </lineage>
</organism>
<dbReference type="AlphaFoldDB" id="A0AAV8ZX27"/>
<reference evidence="1" key="1">
    <citation type="journal article" date="2023" name="Insect Mol. Biol.">
        <title>Genome sequencing provides insights into the evolution of gene families encoding plant cell wall-degrading enzymes in longhorned beetles.</title>
        <authorList>
            <person name="Shin N.R."/>
            <person name="Okamura Y."/>
            <person name="Kirsch R."/>
            <person name="Pauchet Y."/>
        </authorList>
    </citation>
    <scope>NUCLEOTIDE SEQUENCE</scope>
    <source>
        <strain evidence="1">RBIC_L_NR</strain>
    </source>
</reference>
<protein>
    <submittedName>
        <fullName evidence="1">Uncharacterized protein</fullName>
    </submittedName>
</protein>
<proteinExistence type="predicted"/>
<evidence type="ECO:0000313" key="1">
    <source>
        <dbReference type="EMBL" id="KAJ8971242.1"/>
    </source>
</evidence>
<evidence type="ECO:0000313" key="2">
    <source>
        <dbReference type="Proteomes" id="UP001162156"/>
    </source>
</evidence>
<comment type="caution">
    <text evidence="1">The sequence shown here is derived from an EMBL/GenBank/DDBJ whole genome shotgun (WGS) entry which is preliminary data.</text>
</comment>
<accession>A0AAV8ZX27</accession>
<name>A0AAV8ZX27_9CUCU</name>
<gene>
    <name evidence="1" type="ORF">NQ314_000804</name>
</gene>